<name>A0A1I5BUN5_9NEIS</name>
<dbReference type="EMBL" id="FOVE01000017">
    <property type="protein sequence ID" value="SFN78383.1"/>
    <property type="molecule type" value="Genomic_DNA"/>
</dbReference>
<dbReference type="STRING" id="83765.SAMN05660284_02251"/>
<evidence type="ECO:0000313" key="3">
    <source>
        <dbReference type="Proteomes" id="UP000242869"/>
    </source>
</evidence>
<evidence type="ECO:0000256" key="1">
    <source>
        <dbReference type="SAM" id="MobiDB-lite"/>
    </source>
</evidence>
<evidence type="ECO:0000313" key="2">
    <source>
        <dbReference type="EMBL" id="SFN78383.1"/>
    </source>
</evidence>
<sequence length="523" mass="59316">MFDIAGLISSLFGRDTAENGVHNYRSATRMLQALPESDMLMAQVEIVKALQQLNQNNKTSANERFKTIPYLDEKARALQMHLVGVYHGKILDQGAPLPQVLLTITSFWLEMGNAYQICLKQAMQSSSQGKGKPLALFTLRSMAYYFEHARWNYSRYMEMDSKAWRHINRMYLFAEQQGFASTPLQPYADTATTTIGREYLKILMLSLTQPEKIQPDQIELTVRWLEQWVDQIELETIFRPHRQLFSINLAGSSGPKRLRRDMVGENWRYWFTDALTQHIRDIHTQLANGTPPATLGLPEESRLPANLALLQKLGNLWSRDVPAPSRRHERRATKKSIHVIRGLESVIKFLQKHPQKNANPDLPAPDPGSRPQFPTTQWNVENESANGLGVQFHCTSDLKLRAGDVVGVQAEDQSQPLSIGIVRRICNRKDGKVSAGIETISTAPILVELRSADMNHFRAIFAPENPAKNQGRFLLIPQHSFEENREYLMSAQNRNYRIRLAPAREHAANATLAGFSVLAKLAS</sequence>
<gene>
    <name evidence="2" type="ORF">SAMN05660284_02251</name>
</gene>
<keyword evidence="3" id="KW-1185">Reference proteome</keyword>
<proteinExistence type="predicted"/>
<dbReference type="RefSeq" id="WP_091196330.1">
    <property type="nucleotide sequence ID" value="NZ_FOVE01000017.1"/>
</dbReference>
<protein>
    <recommendedName>
        <fullName evidence="4">PilZ domain-containing protein</fullName>
    </recommendedName>
</protein>
<organism evidence="2 3">
    <name type="scientific">Formivibrio citricus</name>
    <dbReference type="NCBI Taxonomy" id="83765"/>
    <lineage>
        <taxon>Bacteria</taxon>
        <taxon>Pseudomonadati</taxon>
        <taxon>Pseudomonadota</taxon>
        <taxon>Betaproteobacteria</taxon>
        <taxon>Neisseriales</taxon>
        <taxon>Chitinibacteraceae</taxon>
        <taxon>Formivibrio</taxon>
    </lineage>
</organism>
<dbReference type="Proteomes" id="UP000242869">
    <property type="component" value="Unassembled WGS sequence"/>
</dbReference>
<feature type="region of interest" description="Disordered" evidence="1">
    <location>
        <begin position="355"/>
        <end position="375"/>
    </location>
</feature>
<accession>A0A1I5BUN5</accession>
<evidence type="ECO:0008006" key="4">
    <source>
        <dbReference type="Google" id="ProtNLM"/>
    </source>
</evidence>
<dbReference type="OrthoDB" id="9126166at2"/>
<reference evidence="3" key="1">
    <citation type="submission" date="2016-10" db="EMBL/GenBank/DDBJ databases">
        <authorList>
            <person name="Varghese N."/>
            <person name="Submissions S."/>
        </authorList>
    </citation>
    <scope>NUCLEOTIDE SEQUENCE [LARGE SCALE GENOMIC DNA]</scope>
    <source>
        <strain evidence="3">DSM 6150</strain>
    </source>
</reference>
<dbReference type="AlphaFoldDB" id="A0A1I5BUN5"/>